<reference evidence="2 3" key="1">
    <citation type="submission" date="2021-06" db="EMBL/GenBank/DDBJ databases">
        <title>Genome sequence of Babesia caballi.</title>
        <authorList>
            <person name="Yamagishi J."/>
            <person name="Kidaka T."/>
            <person name="Ochi A."/>
        </authorList>
    </citation>
    <scope>NUCLEOTIDE SEQUENCE [LARGE SCALE GENOMIC DNA]</scope>
    <source>
        <strain evidence="2">USDA-D6B2</strain>
    </source>
</reference>
<dbReference type="InterPro" id="IPR009057">
    <property type="entry name" value="Homeodomain-like_sf"/>
</dbReference>
<dbReference type="RefSeq" id="XP_067714159.1">
    <property type="nucleotide sequence ID" value="XM_067858058.1"/>
</dbReference>
<protein>
    <submittedName>
        <fullName evidence="2">SWI/SNF-related matrix-associated actin-dependent regulator of chromatin subfamily C member 2, putative</fullName>
    </submittedName>
</protein>
<sequence length="823" mass="94501">MSVKRNVFAEFMRLNLVADDAEDTKDLTATSDATPTFHWFNENDLNDVEREYVANIFQSYGTNMDDAKNYYIDIRSQIMNLYHKDPAKYLTSRHCVESIRSFHFAPNLSSAGADPSTIAKVYCILNYWGLINYAAVRREIDALLPAEDQRSDAQTSHEITGDILITDVNNSSIDEIDAINAPFTQEKCVLDRKPTKEQAPQRRCHTCQAPCKYLYYMIEELSVDSSLEKFRDCVWCSKCYANTNYPLQVPKRSLINIMVPVGTSVSMHPFVPTKWNRTRRERLYNAIDKFGLNWRMIKEEMGNEVTVRECMYHFVIAPLERETHGFVRLPVCFSDVDRTNVPFFASPNTITAFLSFCASTLSPIVASRAAKALLDHVLEGGTNSEEQVQAVTDRGATQRQDTGDISPSIAEGLPTNTYSFGDNRKEADGTMLMDAQNSGRHKVNTAGARNSIPVNNGQHWESMNPNPTVTDAALFKGFRRAVQASVDACSELAAMEQGKIDKVLYQIIDLKIKHIEEKMRQHAITNEQMDNCGIKMVRFIFLRPTFCRGWNCPGYFNVTPAHEENVASVSTTGRARQAWRDSILRARLDIFGSKTGMPGEEEWLKPLRGHSRTRWYWPSKYLHMDFSLRHYLAMQLKRREAKQDHPSINQLWDTVKLFNSHINDLERFMGNVNEETFRKSTTLQDAHAMLYMITKKSPLRFQFSCGLEDDTIGSCFEPFSKYALRPLNGEACASDAADHRKKRHQFRQMIAQDPNIVRGLQVRNRFVDALYLRRRAYYLEKLSRKKPVSETIQKYRKHFTVHPDHKALWPDNKGISQHSWPSK</sequence>
<gene>
    <name evidence="2" type="ORF">BcabD6B2_15250</name>
</gene>
<dbReference type="InterPro" id="IPR007526">
    <property type="entry name" value="SWIRM"/>
</dbReference>
<dbReference type="PROSITE" id="PS50934">
    <property type="entry name" value="SWIRM"/>
    <property type="match status" value="1"/>
</dbReference>
<dbReference type="EMBL" id="BPLF01000001">
    <property type="protein sequence ID" value="GIX62090.1"/>
    <property type="molecule type" value="Genomic_DNA"/>
</dbReference>
<dbReference type="Gene3D" id="1.10.10.10">
    <property type="entry name" value="Winged helix-like DNA-binding domain superfamily/Winged helix DNA-binding domain"/>
    <property type="match status" value="1"/>
</dbReference>
<keyword evidence="3" id="KW-1185">Reference proteome</keyword>
<accession>A0AAV4LQK4</accession>
<evidence type="ECO:0000313" key="2">
    <source>
        <dbReference type="EMBL" id="GIX62090.1"/>
    </source>
</evidence>
<evidence type="ECO:0000313" key="3">
    <source>
        <dbReference type="Proteomes" id="UP001497744"/>
    </source>
</evidence>
<organism evidence="2 3">
    <name type="scientific">Babesia caballi</name>
    <dbReference type="NCBI Taxonomy" id="5871"/>
    <lineage>
        <taxon>Eukaryota</taxon>
        <taxon>Sar</taxon>
        <taxon>Alveolata</taxon>
        <taxon>Apicomplexa</taxon>
        <taxon>Aconoidasida</taxon>
        <taxon>Piroplasmida</taxon>
        <taxon>Babesiidae</taxon>
        <taxon>Babesia</taxon>
    </lineage>
</organism>
<dbReference type="GeneID" id="94193571"/>
<dbReference type="InterPro" id="IPR036388">
    <property type="entry name" value="WH-like_DNA-bd_sf"/>
</dbReference>
<feature type="domain" description="SWIRM" evidence="1">
    <location>
        <begin position="31"/>
        <end position="142"/>
    </location>
</feature>
<dbReference type="Pfam" id="PF04433">
    <property type="entry name" value="SWIRM"/>
    <property type="match status" value="1"/>
</dbReference>
<dbReference type="SUPFAM" id="SSF46689">
    <property type="entry name" value="Homeodomain-like"/>
    <property type="match status" value="1"/>
</dbReference>
<dbReference type="AlphaFoldDB" id="A0AAV4LQK4"/>
<dbReference type="Proteomes" id="UP001497744">
    <property type="component" value="Unassembled WGS sequence"/>
</dbReference>
<comment type="caution">
    <text evidence="2">The sequence shown here is derived from an EMBL/GenBank/DDBJ whole genome shotgun (WGS) entry which is preliminary data.</text>
</comment>
<proteinExistence type="predicted"/>
<name>A0AAV4LQK4_BABCB</name>
<evidence type="ECO:0000259" key="1">
    <source>
        <dbReference type="PROSITE" id="PS50934"/>
    </source>
</evidence>